<dbReference type="PANTHER" id="PTHR14119:SF17">
    <property type="entry name" value="ISOCHORISMATASE DOMAIN-CONTAINING PROTEIN 1"/>
    <property type="match status" value="1"/>
</dbReference>
<evidence type="ECO:0000259" key="3">
    <source>
        <dbReference type="Pfam" id="PF00857"/>
    </source>
</evidence>
<dbReference type="InterPro" id="IPR000868">
    <property type="entry name" value="Isochorismatase-like_dom"/>
</dbReference>
<reference evidence="5" key="1">
    <citation type="submission" date="2016-11" db="UniProtKB">
        <authorList>
            <consortium name="WormBaseParasite"/>
        </authorList>
    </citation>
    <scope>IDENTIFICATION</scope>
</reference>
<dbReference type="PANTHER" id="PTHR14119">
    <property type="entry name" value="HYDROLASE"/>
    <property type="match status" value="1"/>
</dbReference>
<dbReference type="InterPro" id="IPR036380">
    <property type="entry name" value="Isochorismatase-like_sf"/>
</dbReference>
<proteinExistence type="inferred from homology"/>
<name>A0A1I7Y862_9BILA</name>
<evidence type="ECO:0000256" key="2">
    <source>
        <dbReference type="ARBA" id="ARBA00040688"/>
    </source>
</evidence>
<keyword evidence="4" id="KW-1185">Reference proteome</keyword>
<dbReference type="AlphaFoldDB" id="A0A1I7Y862"/>
<feature type="domain" description="Isochorismatase-like" evidence="3">
    <location>
        <begin position="18"/>
        <end position="164"/>
    </location>
</feature>
<dbReference type="Proteomes" id="UP000095287">
    <property type="component" value="Unplaced"/>
</dbReference>
<dbReference type="CDD" id="cd01012">
    <property type="entry name" value="YcaC_related"/>
    <property type="match status" value="1"/>
</dbReference>
<evidence type="ECO:0000256" key="1">
    <source>
        <dbReference type="ARBA" id="ARBA00006336"/>
    </source>
</evidence>
<dbReference type="WBParaSite" id="L893_g13459.t1">
    <property type="protein sequence ID" value="L893_g13459.t1"/>
    <property type="gene ID" value="L893_g13459"/>
</dbReference>
<evidence type="ECO:0000313" key="4">
    <source>
        <dbReference type="Proteomes" id="UP000095287"/>
    </source>
</evidence>
<dbReference type="InterPro" id="IPR050993">
    <property type="entry name" value="Isochorismatase_domain"/>
</dbReference>
<comment type="similarity">
    <text evidence="1">Belongs to the isochorismatase family.</text>
</comment>
<sequence>MTSAVRSIIKRVSPKTTGLLICDLQEKFRQNICYFPEIVQVSKRLLDAAKVLDMKVVATEQYPKGLGHTVEELKLAENKVPVVEKTRFSMCKPEVQSVLGNDIKSVILCGIEGHVCVYQTTLDFLEKGIDVHVVVDAVSSRSMIDRTFAFKQLERAGAVLTTSECVILGLVGDSAHPKFREVQKIILTSAPDTGLLKGAN</sequence>
<protein>
    <recommendedName>
        <fullName evidence="2">Isochorismatase domain-containing protein 1</fullName>
    </recommendedName>
</protein>
<dbReference type="Gene3D" id="3.40.50.850">
    <property type="entry name" value="Isochorismatase-like"/>
    <property type="match status" value="1"/>
</dbReference>
<organism evidence="4 5">
    <name type="scientific">Steinernema glaseri</name>
    <dbReference type="NCBI Taxonomy" id="37863"/>
    <lineage>
        <taxon>Eukaryota</taxon>
        <taxon>Metazoa</taxon>
        <taxon>Ecdysozoa</taxon>
        <taxon>Nematoda</taxon>
        <taxon>Chromadorea</taxon>
        <taxon>Rhabditida</taxon>
        <taxon>Tylenchina</taxon>
        <taxon>Panagrolaimomorpha</taxon>
        <taxon>Strongyloidoidea</taxon>
        <taxon>Steinernematidae</taxon>
        <taxon>Steinernema</taxon>
    </lineage>
</organism>
<accession>A0A1I7Y862</accession>
<evidence type="ECO:0000313" key="5">
    <source>
        <dbReference type="WBParaSite" id="L893_g13459.t1"/>
    </source>
</evidence>
<dbReference type="Pfam" id="PF00857">
    <property type="entry name" value="Isochorismatase"/>
    <property type="match status" value="1"/>
</dbReference>
<dbReference type="SUPFAM" id="SSF52499">
    <property type="entry name" value="Isochorismatase-like hydrolases"/>
    <property type="match status" value="1"/>
</dbReference>
<dbReference type="FunFam" id="3.40.50.850:FF:000001">
    <property type="entry name" value="Isochorismatase domain-containing protein 1"/>
    <property type="match status" value="1"/>
</dbReference>